<dbReference type="KEGG" id="sin:YN1551_1498"/>
<dbReference type="InterPro" id="IPR029072">
    <property type="entry name" value="YebC-like"/>
</dbReference>
<dbReference type="AlphaFoldDB" id="C3NHH7"/>
<proteinExistence type="predicted"/>
<accession>C3NHH7</accession>
<gene>
    <name evidence="1" type="ordered locus">YN1551_1498</name>
</gene>
<dbReference type="EMBL" id="CP001404">
    <property type="protein sequence ID" value="ACP48587.1"/>
    <property type="molecule type" value="Genomic_DNA"/>
</dbReference>
<protein>
    <submittedName>
        <fullName evidence="1">Uncharacterized protein</fullName>
    </submittedName>
</protein>
<dbReference type="SUPFAM" id="SSF75625">
    <property type="entry name" value="YebC-like"/>
    <property type="match status" value="1"/>
</dbReference>
<sequence length="70" mass="8125">MSLLKADWDTIERAIEKMLNDHMRTWGSYDYFVIDDVTILVKVYAEGNNRLMFTIKAKLAGEKLEVVEVS</sequence>
<dbReference type="Proteomes" id="UP000006818">
    <property type="component" value="Chromosome"/>
</dbReference>
<reference evidence="1 2" key="1">
    <citation type="journal article" date="2009" name="Proc. Natl. Acad. Sci. U.S.A.">
        <title>Biogeography of the Sulfolobus islandicus pan-genome.</title>
        <authorList>
            <person name="Reno M.L."/>
            <person name="Held N.L."/>
            <person name="Fields C.J."/>
            <person name="Burke P.V."/>
            <person name="Whitaker R.J."/>
        </authorList>
    </citation>
    <scope>NUCLEOTIDE SEQUENCE [LARGE SCALE GENOMIC DNA]</scope>
    <source>
        <strain evidence="2">Y.N.15.51 / Yellowstone #2</strain>
    </source>
</reference>
<evidence type="ECO:0000313" key="1">
    <source>
        <dbReference type="EMBL" id="ACP48587.1"/>
    </source>
</evidence>
<organism evidence="1 2">
    <name type="scientific">Saccharolobus islandicus (strain Y.N.15.51 / Yellowstone #2)</name>
    <name type="common">Sulfolobus islandicus</name>
    <dbReference type="NCBI Taxonomy" id="419942"/>
    <lineage>
        <taxon>Archaea</taxon>
        <taxon>Thermoproteota</taxon>
        <taxon>Thermoprotei</taxon>
        <taxon>Sulfolobales</taxon>
        <taxon>Sulfolobaceae</taxon>
        <taxon>Saccharolobus</taxon>
    </lineage>
</organism>
<dbReference type="HOGENOM" id="CLU_190406_0_0_2"/>
<evidence type="ECO:0000313" key="2">
    <source>
        <dbReference type="Proteomes" id="UP000006818"/>
    </source>
</evidence>
<name>C3NHH7_SACI1</name>